<evidence type="ECO:0000313" key="1">
    <source>
        <dbReference type="EMBL" id="VDO86739.1"/>
    </source>
</evidence>
<reference evidence="1 2" key="1">
    <citation type="submission" date="2018-11" db="EMBL/GenBank/DDBJ databases">
        <authorList>
            <consortium name="Pathogen Informatics"/>
        </authorList>
    </citation>
    <scope>NUCLEOTIDE SEQUENCE [LARGE SCALE GENOMIC DNA]</scope>
    <source>
        <strain evidence="1 2">Zambia</strain>
    </source>
</reference>
<sequence>MRGCYSLGNLIYFFVEAQTGFIILIKPETFSKLIDSLHCKPGVIHYLTNSQ</sequence>
<organism evidence="1 2">
    <name type="scientific">Schistosoma margrebowiei</name>
    <dbReference type="NCBI Taxonomy" id="48269"/>
    <lineage>
        <taxon>Eukaryota</taxon>
        <taxon>Metazoa</taxon>
        <taxon>Spiralia</taxon>
        <taxon>Lophotrochozoa</taxon>
        <taxon>Platyhelminthes</taxon>
        <taxon>Trematoda</taxon>
        <taxon>Digenea</taxon>
        <taxon>Strigeidida</taxon>
        <taxon>Schistosomatoidea</taxon>
        <taxon>Schistosomatidae</taxon>
        <taxon>Schistosoma</taxon>
    </lineage>
</organism>
<evidence type="ECO:0000313" key="2">
    <source>
        <dbReference type="Proteomes" id="UP000277204"/>
    </source>
</evidence>
<dbReference type="Proteomes" id="UP000277204">
    <property type="component" value="Unassembled WGS sequence"/>
</dbReference>
<proteinExistence type="predicted"/>
<dbReference type="EMBL" id="UZAI01004538">
    <property type="protein sequence ID" value="VDO86739.1"/>
    <property type="molecule type" value="Genomic_DNA"/>
</dbReference>
<gene>
    <name evidence="1" type="ORF">SMRZ_LOCUS9538</name>
</gene>
<protein>
    <submittedName>
        <fullName evidence="1">Uncharacterized protein</fullName>
    </submittedName>
</protein>
<name>A0A3P7Z990_9TREM</name>
<accession>A0A3P7Z990</accession>
<keyword evidence="2" id="KW-1185">Reference proteome</keyword>
<dbReference type="AlphaFoldDB" id="A0A3P7Z990"/>